<dbReference type="AlphaFoldDB" id="A0A8H7VKI4"/>
<organism evidence="2 3">
    <name type="scientific">Circinella minor</name>
    <dbReference type="NCBI Taxonomy" id="1195481"/>
    <lineage>
        <taxon>Eukaryota</taxon>
        <taxon>Fungi</taxon>
        <taxon>Fungi incertae sedis</taxon>
        <taxon>Mucoromycota</taxon>
        <taxon>Mucoromycotina</taxon>
        <taxon>Mucoromycetes</taxon>
        <taxon>Mucorales</taxon>
        <taxon>Lichtheimiaceae</taxon>
        <taxon>Circinella</taxon>
    </lineage>
</organism>
<dbReference type="EMBL" id="JAEPRB010000087">
    <property type="protein sequence ID" value="KAG2222277.1"/>
    <property type="molecule type" value="Genomic_DNA"/>
</dbReference>
<protein>
    <recommendedName>
        <fullName evidence="4">EXPERA domain-containing protein</fullName>
    </recommendedName>
</protein>
<proteinExistence type="predicted"/>
<evidence type="ECO:0000313" key="2">
    <source>
        <dbReference type="EMBL" id="KAG2222277.1"/>
    </source>
</evidence>
<evidence type="ECO:0000256" key="1">
    <source>
        <dbReference type="SAM" id="Phobius"/>
    </source>
</evidence>
<keyword evidence="3" id="KW-1185">Reference proteome</keyword>
<reference evidence="2 3" key="1">
    <citation type="submission" date="2020-12" db="EMBL/GenBank/DDBJ databases">
        <title>Metabolic potential, ecology and presence of endohyphal bacteria is reflected in genomic diversity of Mucoromycotina.</title>
        <authorList>
            <person name="Muszewska A."/>
            <person name="Okrasinska A."/>
            <person name="Steczkiewicz K."/>
            <person name="Drgas O."/>
            <person name="Orlowska M."/>
            <person name="Perlinska-Lenart U."/>
            <person name="Aleksandrzak-Piekarczyk T."/>
            <person name="Szatraj K."/>
            <person name="Zielenkiewicz U."/>
            <person name="Pilsyk S."/>
            <person name="Malc E."/>
            <person name="Mieczkowski P."/>
            <person name="Kruszewska J.S."/>
            <person name="Biernat P."/>
            <person name="Pawlowska J."/>
        </authorList>
    </citation>
    <scope>NUCLEOTIDE SEQUENCE [LARGE SCALE GENOMIC DNA]</scope>
    <source>
        <strain evidence="2 3">CBS 142.35</strain>
    </source>
</reference>
<dbReference type="PANTHER" id="PTHR37919:SF2">
    <property type="entry name" value="EXPERA DOMAIN-CONTAINING PROTEIN"/>
    <property type="match status" value="1"/>
</dbReference>
<evidence type="ECO:0008006" key="4">
    <source>
        <dbReference type="Google" id="ProtNLM"/>
    </source>
</evidence>
<feature type="transmembrane region" description="Helical" evidence="1">
    <location>
        <begin position="12"/>
        <end position="29"/>
    </location>
</feature>
<dbReference type="OrthoDB" id="60858at2759"/>
<keyword evidence="1" id="KW-0472">Membrane</keyword>
<dbReference type="PANTHER" id="PTHR37919">
    <property type="entry name" value="PROTEIN CBG05606"/>
    <property type="match status" value="1"/>
</dbReference>
<feature type="transmembrane region" description="Helical" evidence="1">
    <location>
        <begin position="137"/>
        <end position="158"/>
    </location>
</feature>
<name>A0A8H7VKI4_9FUNG</name>
<keyword evidence="1" id="KW-1133">Transmembrane helix</keyword>
<feature type="transmembrane region" description="Helical" evidence="1">
    <location>
        <begin position="98"/>
        <end position="117"/>
    </location>
</feature>
<accession>A0A8H7VKI4</accession>
<dbReference type="Proteomes" id="UP000646827">
    <property type="component" value="Unassembled WGS sequence"/>
</dbReference>
<sequence length="181" mass="20655">MENHGSVWIKVWFFISSLLVLWDAGYCLLRPYSMEGGKWNLLWRPYNLYGKIDKFYGIEALNEHDGFTAAQASMNLVETVLNFLYLWMASDSQKSGRASLVGFSAAILTVAKTVLYWLVEFFSGMRHTGHNELIDYILLWVIPNGAWIVVPGLIAYVLGKDLVDRLDTLDNHSNSKNKKDN</sequence>
<comment type="caution">
    <text evidence="2">The sequence shown here is derived from an EMBL/GenBank/DDBJ whole genome shotgun (WGS) entry which is preliminary data.</text>
</comment>
<gene>
    <name evidence="2" type="ORF">INT45_006956</name>
</gene>
<keyword evidence="1" id="KW-0812">Transmembrane</keyword>
<evidence type="ECO:0000313" key="3">
    <source>
        <dbReference type="Proteomes" id="UP000646827"/>
    </source>
</evidence>